<dbReference type="InterPro" id="IPR007889">
    <property type="entry name" value="HTH_Psq"/>
</dbReference>
<evidence type="ECO:0000313" key="7">
    <source>
        <dbReference type="Proteomes" id="UP000245464"/>
    </source>
</evidence>
<dbReference type="Pfam" id="PF05225">
    <property type="entry name" value="HTH_psq"/>
    <property type="match status" value="1"/>
</dbReference>
<dbReference type="GO" id="GO:0003677">
    <property type="term" value="F:DNA binding"/>
    <property type="evidence" value="ECO:0007669"/>
    <property type="project" value="UniProtKB-KW"/>
</dbReference>
<evidence type="ECO:0000259" key="5">
    <source>
        <dbReference type="PROSITE" id="PS51253"/>
    </source>
</evidence>
<dbReference type="KEGG" id="ptrr:90954423"/>
<gene>
    <name evidence="6" type="ORF">PtrM4_029080</name>
</gene>
<dbReference type="InterPro" id="IPR009057">
    <property type="entry name" value="Homeodomain-like_sf"/>
</dbReference>
<feature type="domain" description="HTH CENPB-type" evidence="5">
    <location>
        <begin position="57"/>
        <end position="126"/>
    </location>
</feature>
<proteinExistence type="predicted"/>
<name>A0A834S9V0_9PLEO</name>
<organism evidence="6 7">
    <name type="scientific">Pyrenophora tritici-repentis</name>
    <dbReference type="NCBI Taxonomy" id="45151"/>
    <lineage>
        <taxon>Eukaryota</taxon>
        <taxon>Fungi</taxon>
        <taxon>Dikarya</taxon>
        <taxon>Ascomycota</taxon>
        <taxon>Pezizomycotina</taxon>
        <taxon>Dothideomycetes</taxon>
        <taxon>Pleosporomycetidae</taxon>
        <taxon>Pleosporales</taxon>
        <taxon>Pleosporineae</taxon>
        <taxon>Pleosporaceae</taxon>
        <taxon>Pyrenophora</taxon>
    </lineage>
</organism>
<comment type="subcellular location">
    <subcellularLocation>
        <location evidence="1">Nucleus</location>
    </subcellularLocation>
</comment>
<comment type="caution">
    <text evidence="6">The sequence shown here is derived from an EMBL/GenBank/DDBJ whole genome shotgun (WGS) entry which is preliminary data.</text>
</comment>
<evidence type="ECO:0000256" key="3">
    <source>
        <dbReference type="ARBA" id="ARBA00023242"/>
    </source>
</evidence>
<dbReference type="PROSITE" id="PS51253">
    <property type="entry name" value="HTH_CENPB"/>
    <property type="match status" value="1"/>
</dbReference>
<feature type="compositionally biased region" description="Basic residues" evidence="4">
    <location>
        <begin position="476"/>
        <end position="486"/>
    </location>
</feature>
<feature type="region of interest" description="Disordered" evidence="4">
    <location>
        <begin position="467"/>
        <end position="486"/>
    </location>
</feature>
<evidence type="ECO:0000313" key="6">
    <source>
        <dbReference type="EMBL" id="KAF7578668.1"/>
    </source>
</evidence>
<dbReference type="RefSeq" id="XP_065966048.1">
    <property type="nucleotide sequence ID" value="XM_066103846.1"/>
</dbReference>
<evidence type="ECO:0000256" key="4">
    <source>
        <dbReference type="SAM" id="MobiDB-lite"/>
    </source>
</evidence>
<dbReference type="PANTHER" id="PTHR19303">
    <property type="entry name" value="TRANSPOSON"/>
    <property type="match status" value="1"/>
</dbReference>
<evidence type="ECO:0000256" key="1">
    <source>
        <dbReference type="ARBA" id="ARBA00004123"/>
    </source>
</evidence>
<dbReference type="InterPro" id="IPR004875">
    <property type="entry name" value="DDE_SF_endonuclease_dom"/>
</dbReference>
<dbReference type="Pfam" id="PF03184">
    <property type="entry name" value="DDE_1"/>
    <property type="match status" value="1"/>
</dbReference>
<dbReference type="Gene3D" id="3.30.420.10">
    <property type="entry name" value="Ribonuclease H-like superfamily/Ribonuclease H"/>
    <property type="match status" value="1"/>
</dbReference>
<dbReference type="EMBL" id="NQIK02000001">
    <property type="protein sequence ID" value="KAF7578668.1"/>
    <property type="molecule type" value="Genomic_DNA"/>
</dbReference>
<dbReference type="GeneID" id="90954423"/>
<reference evidence="6 7" key="1">
    <citation type="journal article" date="2018" name="BMC Genomics">
        <title>Comparative genomics of the wheat fungal pathogen Pyrenophora tritici-repentis reveals chromosomal variations and genome plasticity.</title>
        <authorList>
            <person name="Moolhuijzen P."/>
            <person name="See P.T."/>
            <person name="Hane J.K."/>
            <person name="Shi G."/>
            <person name="Liu Z."/>
            <person name="Oliver R.P."/>
            <person name="Moffat C.S."/>
        </authorList>
    </citation>
    <scope>NUCLEOTIDE SEQUENCE [LARGE SCALE GENOMIC DNA]</scope>
    <source>
        <strain evidence="6">M4</strain>
    </source>
</reference>
<accession>A0A834S9V0</accession>
<dbReference type="AlphaFoldDB" id="A0A834S9V0"/>
<sequence>MPPRRAPLVPSNEADIQLALLSIDSAQIQSTRRAATVFDIPKSTLIDRRAGKRARRDCQPNSRKLTQREEEVIVSYILHLDQRGFAPTYAAARDMADKLLAARGAGQVRQKWPANFVKRTDSLRTCFNQAYDRQRALCENPALIRSWFELIEKTKAELSICDEDIYNFDEAGFIMGKITTQLVITGAERRGRPKTLQPGNREWVTLIAAISAAGWSVPPFLIFAGQYHLSAWYKEAEIPRDWAIAVSDNGWTNNELGVEWLKHFNAHTQARSVGARRLLIIDGHKSHQSLEFQELCKENNIHTLCMPPHSSHLLQPLDVGCFSPLKRAYSREVESLMRNHINHITKLEFLPAFKAAFDQAFTPANICSAFRGAGLVPLQLEAVLLKLDVQLRTPTPPAAALPEAPWVAQTPSNARELEAQSSLIRERVRQHKSSSPASIIEAIDQLKKGAEVIMLSAKLMRDQISSLEKANSAASARRRRSKRRIQKHGVLIKGTGEDILAQNEADQQIAHEERRGGARSGLSQRAQRRCTRCKETGHNSRTCNTNTINIE</sequence>
<dbReference type="Proteomes" id="UP000245464">
    <property type="component" value="Chromosome 1"/>
</dbReference>
<dbReference type="InterPro" id="IPR050863">
    <property type="entry name" value="CenT-Element_Derived"/>
</dbReference>
<dbReference type="PANTHER" id="PTHR19303:SF74">
    <property type="entry name" value="POGO TRANSPOSABLE ELEMENT WITH KRAB DOMAIN"/>
    <property type="match status" value="1"/>
</dbReference>
<dbReference type="GO" id="GO:0005634">
    <property type="term" value="C:nucleus"/>
    <property type="evidence" value="ECO:0007669"/>
    <property type="project" value="UniProtKB-SubCell"/>
</dbReference>
<feature type="region of interest" description="Disordered" evidence="4">
    <location>
        <begin position="507"/>
        <end position="528"/>
    </location>
</feature>
<dbReference type="InterPro" id="IPR036397">
    <property type="entry name" value="RNaseH_sf"/>
</dbReference>
<dbReference type="SUPFAM" id="SSF46689">
    <property type="entry name" value="Homeodomain-like"/>
    <property type="match status" value="1"/>
</dbReference>
<dbReference type="InterPro" id="IPR006600">
    <property type="entry name" value="HTH_CenpB_DNA-bd_dom"/>
</dbReference>
<evidence type="ECO:0000256" key="2">
    <source>
        <dbReference type="ARBA" id="ARBA00023125"/>
    </source>
</evidence>
<protein>
    <recommendedName>
        <fullName evidence="5">HTH CENPB-type domain-containing protein</fullName>
    </recommendedName>
</protein>
<keyword evidence="3" id="KW-0539">Nucleus</keyword>
<dbReference type="Gene3D" id="1.10.10.60">
    <property type="entry name" value="Homeodomain-like"/>
    <property type="match status" value="1"/>
</dbReference>
<keyword evidence="2" id="KW-0238">DNA-binding</keyword>